<organism evidence="1 2">
    <name type="scientific">Wenzhouxiangella marina</name>
    <dbReference type="NCBI Taxonomy" id="1579979"/>
    <lineage>
        <taxon>Bacteria</taxon>
        <taxon>Pseudomonadati</taxon>
        <taxon>Pseudomonadota</taxon>
        <taxon>Gammaproteobacteria</taxon>
        <taxon>Chromatiales</taxon>
        <taxon>Wenzhouxiangellaceae</taxon>
        <taxon>Wenzhouxiangella</taxon>
    </lineage>
</organism>
<dbReference type="EMBL" id="CP012154">
    <property type="protein sequence ID" value="AKS41543.1"/>
    <property type="molecule type" value="Genomic_DNA"/>
</dbReference>
<dbReference type="KEGG" id="wma:WM2015_1169"/>
<sequence>MLLVAGLASHALAANDRAGGAPAIAGWGGGVGPQIQNPSFELNGFSVYPGYARDNGPVIGWTGGAIDTSGLNPISDGQSPFADNGAIPAGSQVGFLQSLALVDATLSTTIAGLEIGSTYRVVFRANARSSGSVQIRVLIDGDTMNSALNGGAPQPFQIIAPVGGLNPYHRLAFVFTASAISQTLTIVNEESSDRTVLLDDFQVLGDQVFSDRFNSNVLGFDGLAQGPLVPGVINSEGPFLIENISGDTWAVEFGGNPDQALWLGRGGLPTVGDTLSIRLTGGGRFELQSLDYRSMSNMQSDGLDLVGLVDGQEVVMFGGLNSNVGTWQTLQPVFGVFVDEVRLVAASIGETSFLLDNLVVRPVGD</sequence>
<protein>
    <submittedName>
        <fullName evidence="1">Uncharacterized protein</fullName>
    </submittedName>
</protein>
<proteinExistence type="predicted"/>
<keyword evidence="2" id="KW-1185">Reference proteome</keyword>
<dbReference type="AlphaFoldDB" id="A0A0K0XV37"/>
<reference evidence="1 2" key="1">
    <citation type="submission" date="2015-07" db="EMBL/GenBank/DDBJ databases">
        <authorList>
            <person name="Noorani M."/>
        </authorList>
    </citation>
    <scope>NUCLEOTIDE SEQUENCE [LARGE SCALE GENOMIC DNA]</scope>
    <source>
        <strain evidence="1 2">KCTC 42284</strain>
    </source>
</reference>
<dbReference type="Gene3D" id="2.60.120.260">
    <property type="entry name" value="Galactose-binding domain-like"/>
    <property type="match status" value="1"/>
</dbReference>
<evidence type="ECO:0000313" key="1">
    <source>
        <dbReference type="EMBL" id="AKS41543.1"/>
    </source>
</evidence>
<gene>
    <name evidence="1" type="ORF">WM2015_1169</name>
</gene>
<dbReference type="Proteomes" id="UP000066624">
    <property type="component" value="Chromosome"/>
</dbReference>
<evidence type="ECO:0000313" key="2">
    <source>
        <dbReference type="Proteomes" id="UP000066624"/>
    </source>
</evidence>
<accession>A0A0K0XV37</accession>
<name>A0A0K0XV37_9GAMM</name>
<dbReference type="STRING" id="1579979.WM2015_1169"/>